<dbReference type="PANTHER" id="PTHR47649">
    <property type="entry name" value="RIBONUCLEASE D"/>
    <property type="match status" value="1"/>
</dbReference>
<gene>
    <name evidence="2" type="ORF">AUJ95_09355</name>
</gene>
<dbReference type="GO" id="GO:0008408">
    <property type="term" value="F:3'-5' exonuclease activity"/>
    <property type="evidence" value="ECO:0007669"/>
    <property type="project" value="InterPro"/>
</dbReference>
<evidence type="ECO:0000259" key="1">
    <source>
        <dbReference type="PROSITE" id="PS50967"/>
    </source>
</evidence>
<evidence type="ECO:0000313" key="3">
    <source>
        <dbReference type="Proteomes" id="UP000183085"/>
    </source>
</evidence>
<dbReference type="SUPFAM" id="SSF47819">
    <property type="entry name" value="HRDC-like"/>
    <property type="match status" value="2"/>
</dbReference>
<dbReference type="Gene3D" id="1.10.150.80">
    <property type="entry name" value="HRDC domain"/>
    <property type="match status" value="2"/>
</dbReference>
<dbReference type="InterPro" id="IPR012337">
    <property type="entry name" value="RNaseH-like_sf"/>
</dbReference>
<dbReference type="InterPro" id="IPR036397">
    <property type="entry name" value="RNaseH_sf"/>
</dbReference>
<dbReference type="InterPro" id="IPR002121">
    <property type="entry name" value="HRDC_dom"/>
</dbReference>
<dbReference type="SMART" id="SM00341">
    <property type="entry name" value="HRDC"/>
    <property type="match status" value="2"/>
</dbReference>
<dbReference type="Proteomes" id="UP000183085">
    <property type="component" value="Unassembled WGS sequence"/>
</dbReference>
<dbReference type="SMART" id="SM00474">
    <property type="entry name" value="35EXOc"/>
    <property type="match status" value="1"/>
</dbReference>
<dbReference type="SUPFAM" id="SSF53098">
    <property type="entry name" value="Ribonuclease H-like"/>
    <property type="match status" value="1"/>
</dbReference>
<comment type="caution">
    <text evidence="2">The sequence shown here is derived from an EMBL/GenBank/DDBJ whole genome shotgun (WGS) entry which is preliminary data.</text>
</comment>
<dbReference type="CDD" id="cd06142">
    <property type="entry name" value="RNaseD_exo"/>
    <property type="match status" value="1"/>
</dbReference>
<dbReference type="GO" id="GO:0006139">
    <property type="term" value="P:nucleobase-containing compound metabolic process"/>
    <property type="evidence" value="ECO:0007669"/>
    <property type="project" value="InterPro"/>
</dbReference>
<feature type="domain" description="HRDC" evidence="1">
    <location>
        <begin position="229"/>
        <end position="309"/>
    </location>
</feature>
<accession>A0A1J5DLY5</accession>
<dbReference type="Pfam" id="PF01612">
    <property type="entry name" value="DNA_pol_A_exo1"/>
    <property type="match status" value="1"/>
</dbReference>
<dbReference type="Gene3D" id="3.30.420.10">
    <property type="entry name" value="Ribonuclease H-like superfamily/Ribonuclease H"/>
    <property type="match status" value="1"/>
</dbReference>
<feature type="domain" description="HRDC" evidence="1">
    <location>
        <begin position="322"/>
        <end position="394"/>
    </location>
</feature>
<dbReference type="EMBL" id="MNYI01000239">
    <property type="protein sequence ID" value="OIP36491.1"/>
    <property type="molecule type" value="Genomic_DNA"/>
</dbReference>
<dbReference type="STRING" id="1817895.AUJ95_09355"/>
<name>A0A1J5DLY5_9BACT</name>
<dbReference type="InterPro" id="IPR010997">
    <property type="entry name" value="HRDC-like_sf"/>
</dbReference>
<reference evidence="2 3" key="1">
    <citation type="journal article" date="2016" name="Environ. Microbiol.">
        <title>Genomic resolution of a cold subsurface aquifer community provides metabolic insights for novel microbes adapted to high CO concentrations.</title>
        <authorList>
            <person name="Probst A.J."/>
            <person name="Castelle C.J."/>
            <person name="Singh A."/>
            <person name="Brown C.T."/>
            <person name="Anantharaman K."/>
            <person name="Sharon I."/>
            <person name="Hug L.A."/>
            <person name="Burstein D."/>
            <person name="Emerson J.B."/>
            <person name="Thomas B.C."/>
            <person name="Banfield J.F."/>
        </authorList>
    </citation>
    <scope>NUCLEOTIDE SEQUENCE [LARGE SCALE GENOMIC DNA]</scope>
    <source>
        <strain evidence="2">CG2_30_40_21</strain>
    </source>
</reference>
<organism evidence="2 3">
    <name type="scientific">Candidatus Desantisbacteria bacterium CG2_30_40_21</name>
    <dbReference type="NCBI Taxonomy" id="1817895"/>
    <lineage>
        <taxon>Bacteria</taxon>
        <taxon>Candidatus Desantisiibacteriota</taxon>
    </lineage>
</organism>
<dbReference type="GO" id="GO:0003676">
    <property type="term" value="F:nucleic acid binding"/>
    <property type="evidence" value="ECO:0007669"/>
    <property type="project" value="InterPro"/>
</dbReference>
<sequence>MPNCDETYQDKNNKPANASVWIATVPAIEILRECVECETLIAVDTESDSFYSYFEKVCLLQVSTHKTDYIVDTLAFSDTNEVAALAPIFANAQIQKIFHAAEYDILCLKRDYHFKFKNIFDTMIAARILGWKNVGLGSILQERFGIISNKKMQRSNWGHRPLTAEQITYASNDTHYLIALRNLQISELERLGRLEEAYERFEQLTHVKAFVRHFNPDTYLNITGAKDLDQISLGVLRELFCFRDRQARKENRPVFRILPDSMLIHLATAHLSILHDFSHIHDISRYTVQRYGHAILNAINRGRAMPQITMPHFQSHGKLTLDNNARVRFARLKDWRKQRATIRAVDPDVIVSNNVLFAAARENPLSIESLVAVSDLGQWKAQEYGEEILSVLRK</sequence>
<dbReference type="InterPro" id="IPR051086">
    <property type="entry name" value="RNase_D-like"/>
</dbReference>
<evidence type="ECO:0000313" key="2">
    <source>
        <dbReference type="EMBL" id="OIP36491.1"/>
    </source>
</evidence>
<proteinExistence type="predicted"/>
<protein>
    <recommendedName>
        <fullName evidence="1">HRDC domain-containing protein</fullName>
    </recommendedName>
</protein>
<dbReference type="PROSITE" id="PS50967">
    <property type="entry name" value="HRDC"/>
    <property type="match status" value="2"/>
</dbReference>
<dbReference type="InterPro" id="IPR002562">
    <property type="entry name" value="3'-5'_exonuclease_dom"/>
</dbReference>
<dbReference type="Pfam" id="PF00570">
    <property type="entry name" value="HRDC"/>
    <property type="match status" value="2"/>
</dbReference>
<dbReference type="GO" id="GO:0000166">
    <property type="term" value="F:nucleotide binding"/>
    <property type="evidence" value="ECO:0007669"/>
    <property type="project" value="InterPro"/>
</dbReference>
<dbReference type="AlphaFoldDB" id="A0A1J5DLY5"/>
<dbReference type="PANTHER" id="PTHR47649:SF1">
    <property type="entry name" value="RIBONUCLEASE D"/>
    <property type="match status" value="1"/>
</dbReference>
<dbReference type="InterPro" id="IPR044876">
    <property type="entry name" value="HRDC_dom_sf"/>
</dbReference>